<evidence type="ECO:0000313" key="1">
    <source>
        <dbReference type="EMBL" id="SVA48308.1"/>
    </source>
</evidence>
<proteinExistence type="predicted"/>
<accession>A0A381W8J1</accession>
<protein>
    <submittedName>
        <fullName evidence="1">Uncharacterized protein</fullName>
    </submittedName>
</protein>
<reference evidence="1" key="1">
    <citation type="submission" date="2018-05" db="EMBL/GenBank/DDBJ databases">
        <authorList>
            <person name="Lanie J.A."/>
            <person name="Ng W.-L."/>
            <person name="Kazmierczak K.M."/>
            <person name="Andrzejewski T.M."/>
            <person name="Davidsen T.M."/>
            <person name="Wayne K.J."/>
            <person name="Tettelin H."/>
            <person name="Glass J.I."/>
            <person name="Rusch D."/>
            <person name="Podicherti R."/>
            <person name="Tsui H.-C.T."/>
            <person name="Winkler M.E."/>
        </authorList>
    </citation>
    <scope>NUCLEOTIDE SEQUENCE</scope>
</reference>
<dbReference type="AlphaFoldDB" id="A0A381W8J1"/>
<sequence length="42" mass="5029">MVSKDKNNKQNTCYEQKQPANYSPLNITRIFINPFWFSMALF</sequence>
<organism evidence="1">
    <name type="scientific">marine metagenome</name>
    <dbReference type="NCBI Taxonomy" id="408172"/>
    <lineage>
        <taxon>unclassified sequences</taxon>
        <taxon>metagenomes</taxon>
        <taxon>ecological metagenomes</taxon>
    </lineage>
</organism>
<gene>
    <name evidence="1" type="ORF">METZ01_LOCUS101162</name>
</gene>
<dbReference type="EMBL" id="UINC01010900">
    <property type="protein sequence ID" value="SVA48308.1"/>
    <property type="molecule type" value="Genomic_DNA"/>
</dbReference>
<name>A0A381W8J1_9ZZZZ</name>